<evidence type="ECO:0000256" key="6">
    <source>
        <dbReference type="ARBA" id="ARBA00022781"/>
    </source>
</evidence>
<keyword evidence="11 15" id="KW-0472">Membrane</keyword>
<organism evidence="16">
    <name type="scientific">Lycalopex sechurae</name>
    <name type="common">Sechuran desert fox</name>
    <name type="synonym">Pseudalopex sechurae</name>
    <dbReference type="NCBI Taxonomy" id="68739"/>
    <lineage>
        <taxon>Eukaryota</taxon>
        <taxon>Metazoa</taxon>
        <taxon>Chordata</taxon>
        <taxon>Craniata</taxon>
        <taxon>Vertebrata</taxon>
        <taxon>Euteleostomi</taxon>
        <taxon>Mammalia</taxon>
        <taxon>Eutheria</taxon>
        <taxon>Laurasiatheria</taxon>
        <taxon>Carnivora</taxon>
        <taxon>Caniformia</taxon>
        <taxon>Canidae</taxon>
        <taxon>Lycalopex</taxon>
    </lineage>
</organism>
<evidence type="ECO:0000256" key="4">
    <source>
        <dbReference type="ARBA" id="ARBA00022547"/>
    </source>
</evidence>
<evidence type="ECO:0000256" key="5">
    <source>
        <dbReference type="ARBA" id="ARBA00022692"/>
    </source>
</evidence>
<proteinExistence type="inferred from homology"/>
<dbReference type="Pfam" id="PF00895">
    <property type="entry name" value="ATP-synt_8"/>
    <property type="match status" value="1"/>
</dbReference>
<dbReference type="GO" id="GO:0031966">
    <property type="term" value="C:mitochondrial membrane"/>
    <property type="evidence" value="ECO:0007669"/>
    <property type="project" value="UniProtKB-SubCell"/>
</dbReference>
<reference evidence="16" key="1">
    <citation type="journal article" date="2015" name="Curr. Biol.">
        <title>Genome-wide Evidence Reveals that African and Eurasian Golden Jackals Are Distinct Species.</title>
        <authorList>
            <person name="Koepfli K.P."/>
            <person name="Pollinger J."/>
            <person name="Godinho R."/>
            <person name="Robinson J."/>
            <person name="Lea A."/>
            <person name="Hendricks S."/>
            <person name="Schweizer R.M."/>
            <person name="Thalmann O."/>
            <person name="Silva P."/>
            <person name="Fan Z."/>
            <person name="Yurchenko A.A."/>
            <person name="Dobrynin P."/>
            <person name="Makunin A."/>
            <person name="Cahill J.A."/>
            <person name="Shapiro B."/>
            <person name="Alvares F."/>
            <person name="Brito J.C."/>
            <person name="Geffen E."/>
            <person name="Leonard J.A."/>
            <person name="Helgen K.M."/>
            <person name="Johnson W.E."/>
            <person name="O'Brien S.J."/>
            <person name="Van Valkenburgh B."/>
            <person name="Wayne R.K."/>
        </authorList>
    </citation>
    <scope>NUCLEOTIDE SEQUENCE</scope>
    <source>
        <tissue evidence="16">Muscle</tissue>
    </source>
</reference>
<geneLocation type="mitochondrion" evidence="16"/>
<dbReference type="InterPro" id="IPR001421">
    <property type="entry name" value="ATP8_metazoa"/>
</dbReference>
<sequence length="67" mass="7969">MPQLDTSTWFTMIFSMLLTLFILFQLKISKHLYPENPTTKTTKIISQHTPWENKWTKIYSLLSLPPQ</sequence>
<keyword evidence="8" id="KW-0007">Acetylation</keyword>
<evidence type="ECO:0000256" key="13">
    <source>
        <dbReference type="ARBA" id="ARBA00066025"/>
    </source>
</evidence>
<keyword evidence="7 15" id="KW-1133">Transmembrane helix</keyword>
<dbReference type="GO" id="GO:0045259">
    <property type="term" value="C:proton-transporting ATP synthase complex"/>
    <property type="evidence" value="ECO:0007669"/>
    <property type="project" value="UniProtKB-KW"/>
</dbReference>
<dbReference type="GO" id="GO:0015078">
    <property type="term" value="F:proton transmembrane transporter activity"/>
    <property type="evidence" value="ECO:0007669"/>
    <property type="project" value="InterPro"/>
</dbReference>
<dbReference type="EMBL" id="KT448284">
    <property type="protein sequence ID" value="ALD16170.1"/>
    <property type="molecule type" value="Genomic_DNA"/>
</dbReference>
<keyword evidence="3 14" id="KW-0813">Transport</keyword>
<evidence type="ECO:0000256" key="2">
    <source>
        <dbReference type="ARBA" id="ARBA00008892"/>
    </source>
</evidence>
<keyword evidence="4 14" id="KW-0138">CF(0)</keyword>
<dbReference type="PANTHER" id="PTHR13722">
    <property type="entry name" value="ATP SYNTHASE PROTEIN 8"/>
    <property type="match status" value="1"/>
</dbReference>
<feature type="transmembrane region" description="Helical" evidence="15">
    <location>
        <begin position="6"/>
        <end position="24"/>
    </location>
</feature>
<dbReference type="PANTHER" id="PTHR13722:SF0">
    <property type="entry name" value="ATP SYNTHASE PROTEIN 8"/>
    <property type="match status" value="1"/>
</dbReference>
<keyword evidence="5 14" id="KW-0812">Transmembrane</keyword>
<evidence type="ECO:0000256" key="15">
    <source>
        <dbReference type="SAM" id="Phobius"/>
    </source>
</evidence>
<comment type="subunit">
    <text evidence="13">Component of the ATP synthase complex composed at least of ATP5F1A/subunit alpha, ATP5F1B/subunit beta, ATP5MC1/subunit c (homooctomer), MT-ATP6/subunit a, MT-ATP8/subunit 8, ATP5ME/subunit e, ATP5MF/subunit f, ATP5MG/subunit g, ATP5MK/subunit k, ATP5MJ/subunit j, ATP5F1C/subunit gamma, ATP5F1D/subunit delta, ATP5F1E/subunit epsilon, ATP5PF/subunit F6, ATP5PB/subunit b, ATP5PD/subunit d, ATP5PO/subunit OSCP. ATP synthase complex consists of a soluble F(1) head domain (subunits alpha(3) and beta(3)) - the catalytic core - and a membrane F(0) domain - the membrane proton channel (subunits c, a, 8, e, f, g, k and j). These two domains are linked by a central stalk (subunits gamma, delta, and epsilon) rotating inside the F1 region and a stationary peripheral stalk (subunits F6, b, d, and OSCP). Interacts with PRICKLE3.</text>
</comment>
<evidence type="ECO:0000313" key="16">
    <source>
        <dbReference type="EMBL" id="ALD16170.1"/>
    </source>
</evidence>
<name>A0A0M5JRC6_LYCSE</name>
<evidence type="ECO:0000256" key="1">
    <source>
        <dbReference type="ARBA" id="ARBA00004304"/>
    </source>
</evidence>
<keyword evidence="10 14" id="KW-0496">Mitochondrion</keyword>
<accession>A0A0M5JRC6</accession>
<dbReference type="AlphaFoldDB" id="A0A0M5JRC6"/>
<protein>
    <recommendedName>
        <fullName evidence="14">ATP synthase complex subunit 8</fullName>
    </recommendedName>
</protein>
<evidence type="ECO:0000256" key="11">
    <source>
        <dbReference type="ARBA" id="ARBA00023136"/>
    </source>
</evidence>
<dbReference type="InterPro" id="IPR039017">
    <property type="entry name" value="ATP8_mammal"/>
</dbReference>
<gene>
    <name evidence="16" type="primary">ATP8</name>
</gene>
<evidence type="ECO:0000256" key="8">
    <source>
        <dbReference type="ARBA" id="ARBA00022990"/>
    </source>
</evidence>
<comment type="subcellular location">
    <subcellularLocation>
        <location evidence="1 14">Mitochondrion membrane</location>
        <topology evidence="1 14">Single-pass membrane protein</topology>
    </subcellularLocation>
</comment>
<evidence type="ECO:0000256" key="14">
    <source>
        <dbReference type="RuleBase" id="RU003661"/>
    </source>
</evidence>
<evidence type="ECO:0000256" key="10">
    <source>
        <dbReference type="ARBA" id="ARBA00023128"/>
    </source>
</evidence>
<comment type="similarity">
    <text evidence="2 14">Belongs to the ATPase protein 8 family.</text>
</comment>
<keyword evidence="12" id="KW-0066">ATP synthesis</keyword>
<evidence type="ECO:0000256" key="9">
    <source>
        <dbReference type="ARBA" id="ARBA00023065"/>
    </source>
</evidence>
<keyword evidence="9 14" id="KW-0406">Ion transport</keyword>
<dbReference type="GO" id="GO:0015986">
    <property type="term" value="P:proton motive force-driven ATP synthesis"/>
    <property type="evidence" value="ECO:0007669"/>
    <property type="project" value="InterPro"/>
</dbReference>
<keyword evidence="6 14" id="KW-0375">Hydrogen ion transport</keyword>
<evidence type="ECO:0000256" key="3">
    <source>
        <dbReference type="ARBA" id="ARBA00022448"/>
    </source>
</evidence>
<evidence type="ECO:0000256" key="7">
    <source>
        <dbReference type="ARBA" id="ARBA00022989"/>
    </source>
</evidence>
<evidence type="ECO:0000256" key="12">
    <source>
        <dbReference type="ARBA" id="ARBA00023310"/>
    </source>
</evidence>